<evidence type="ECO:0000256" key="1">
    <source>
        <dbReference type="SAM" id="MobiDB-lite"/>
    </source>
</evidence>
<protein>
    <submittedName>
        <fullName evidence="2">Uncharacterized protein</fullName>
    </submittedName>
</protein>
<name>A0AAN9P9N4_CROPI</name>
<gene>
    <name evidence="2" type="ORF">RIF29_04071</name>
</gene>
<proteinExistence type="predicted"/>
<evidence type="ECO:0000313" key="2">
    <source>
        <dbReference type="EMBL" id="KAK7289986.1"/>
    </source>
</evidence>
<feature type="compositionally biased region" description="Polar residues" evidence="1">
    <location>
        <begin position="166"/>
        <end position="188"/>
    </location>
</feature>
<organism evidence="2 3">
    <name type="scientific">Crotalaria pallida</name>
    <name type="common">Smooth rattlebox</name>
    <name type="synonym">Crotalaria striata</name>
    <dbReference type="NCBI Taxonomy" id="3830"/>
    <lineage>
        <taxon>Eukaryota</taxon>
        <taxon>Viridiplantae</taxon>
        <taxon>Streptophyta</taxon>
        <taxon>Embryophyta</taxon>
        <taxon>Tracheophyta</taxon>
        <taxon>Spermatophyta</taxon>
        <taxon>Magnoliopsida</taxon>
        <taxon>eudicotyledons</taxon>
        <taxon>Gunneridae</taxon>
        <taxon>Pentapetalae</taxon>
        <taxon>rosids</taxon>
        <taxon>fabids</taxon>
        <taxon>Fabales</taxon>
        <taxon>Fabaceae</taxon>
        <taxon>Papilionoideae</taxon>
        <taxon>50 kb inversion clade</taxon>
        <taxon>genistoids sensu lato</taxon>
        <taxon>core genistoids</taxon>
        <taxon>Crotalarieae</taxon>
        <taxon>Crotalaria</taxon>
    </lineage>
</organism>
<feature type="region of interest" description="Disordered" evidence="1">
    <location>
        <begin position="133"/>
        <end position="258"/>
    </location>
</feature>
<evidence type="ECO:0000313" key="3">
    <source>
        <dbReference type="Proteomes" id="UP001372338"/>
    </source>
</evidence>
<sequence length="367" mass="39591">MVKALVKKLLSLDVDLEIEVCFEDFLCRALNIPLPRSYVFPEIQVYDCCILDSKSFKTSANGEDNENSDSICFSKFGSQVKKSDNQTKEMTTNATQGDTVWVEGLVPGIDFFNHAAQSPLQIDQEISISYGNKGNERGSMSVSNESLSKVNEPMSSTEEGVKDSGGSMSVSNESLSKVNEPMSSTQGGVNDFRGSMSVSNESLSKVNESMSSTEGVKDSMKRKRSVNGGSLSTDMKPDSVTHFPNTKIKSTDPTGVSKKDPTIGVSLLTRQQNLYPYGIAPPYGIRPPYGIAPSWQGMPLYPYGITPLHPQFPRVPVPNQHVSGASNVGDDTNIALENAENGLVPVVSRNASSGDQEHGACWVLGIG</sequence>
<keyword evidence="3" id="KW-1185">Reference proteome</keyword>
<dbReference type="EMBL" id="JAYWIO010000001">
    <property type="protein sequence ID" value="KAK7289986.1"/>
    <property type="molecule type" value="Genomic_DNA"/>
</dbReference>
<reference evidence="2 3" key="1">
    <citation type="submission" date="2024-01" db="EMBL/GenBank/DDBJ databases">
        <title>The genomes of 5 underutilized Papilionoideae crops provide insights into root nodulation and disease resistanc.</title>
        <authorList>
            <person name="Yuan L."/>
        </authorList>
    </citation>
    <scope>NUCLEOTIDE SEQUENCE [LARGE SCALE GENOMIC DNA]</scope>
    <source>
        <strain evidence="2">ZHUSHIDOU_FW_LH</strain>
        <tissue evidence="2">Leaf</tissue>
    </source>
</reference>
<feature type="compositionally biased region" description="Polar residues" evidence="1">
    <location>
        <begin position="133"/>
        <end position="158"/>
    </location>
</feature>
<dbReference type="Proteomes" id="UP001372338">
    <property type="component" value="Unassembled WGS sequence"/>
</dbReference>
<dbReference type="AlphaFoldDB" id="A0AAN9P9N4"/>
<feature type="compositionally biased region" description="Polar residues" evidence="1">
    <location>
        <begin position="242"/>
        <end position="254"/>
    </location>
</feature>
<feature type="compositionally biased region" description="Polar residues" evidence="1">
    <location>
        <begin position="196"/>
        <end position="214"/>
    </location>
</feature>
<accession>A0AAN9P9N4</accession>
<comment type="caution">
    <text evidence="2">The sequence shown here is derived from an EMBL/GenBank/DDBJ whole genome shotgun (WGS) entry which is preliminary data.</text>
</comment>